<accession>A0A193GGA6</accession>
<name>A0A193GGA6_9BORD</name>
<protein>
    <submittedName>
        <fullName evidence="2">Uncharacterized protein</fullName>
    </submittedName>
</protein>
<sequence length="372" mass="39315">MATTNNASTKDSTMLFLFCGSNYYVIDDYHARDVYAGPIRITETWPELKRHTAAPAGDGAARGTFASDLDAVYYETTSKRLVFFKGASCVVADYSLGQEPTWESGLITDYYQVAGSSATVSFADGIDGAVVGRSSNPNVAGDLFLIKKGQYAAGPSKPPQKGHPMPLTYSSTKTQAGWPVPTDDDTTVAAEYVYPPGSQVWESTLFLTHHEGSQSPGDYQVMFYTSTQKDARPNELWPSFNGAPIDAAVRLDPSMCRHGSGDPHSGGPDSGDPHSGGPDSNNPHSGKPHDGTGHSLCCQLPAILQTICNMTALLNKVVDACYPPSSWPKHPYPSGCGNDGHKGCGGCSGKHADGDRSRGDRSGGGLEGGSGH</sequence>
<dbReference type="STRING" id="463014.BAU07_17285"/>
<dbReference type="Gene3D" id="2.110.10.10">
    <property type="entry name" value="Hemopexin-like domain"/>
    <property type="match status" value="1"/>
</dbReference>
<gene>
    <name evidence="2" type="ORF">BAU07_17285</name>
</gene>
<dbReference type="OrthoDB" id="9163011at2"/>
<proteinExistence type="predicted"/>
<reference evidence="2 3" key="1">
    <citation type="submission" date="2016-06" db="EMBL/GenBank/DDBJ databases">
        <title>Complete genome sequences of Bordetella bronchialis and Bordetella flabilis.</title>
        <authorList>
            <person name="LiPuma J.J."/>
            <person name="Spilker T."/>
        </authorList>
    </citation>
    <scope>NUCLEOTIDE SEQUENCE [LARGE SCALE GENOMIC DNA]</scope>
    <source>
        <strain evidence="2 3">AU10664</strain>
    </source>
</reference>
<feature type="compositionally biased region" description="Gly residues" evidence="1">
    <location>
        <begin position="362"/>
        <end position="372"/>
    </location>
</feature>
<dbReference type="Proteomes" id="UP000091926">
    <property type="component" value="Chromosome"/>
</dbReference>
<feature type="region of interest" description="Disordered" evidence="1">
    <location>
        <begin position="253"/>
        <end position="289"/>
    </location>
</feature>
<dbReference type="InterPro" id="IPR036375">
    <property type="entry name" value="Hemopexin-like_dom_sf"/>
</dbReference>
<evidence type="ECO:0000313" key="3">
    <source>
        <dbReference type="Proteomes" id="UP000091926"/>
    </source>
</evidence>
<evidence type="ECO:0000256" key="1">
    <source>
        <dbReference type="SAM" id="MobiDB-lite"/>
    </source>
</evidence>
<feature type="compositionally biased region" description="Basic and acidic residues" evidence="1">
    <location>
        <begin position="350"/>
        <end position="361"/>
    </location>
</feature>
<dbReference type="AlphaFoldDB" id="A0A193GGA6"/>
<organism evidence="2 3">
    <name type="scientific">Bordetella flabilis</name>
    <dbReference type="NCBI Taxonomy" id="463014"/>
    <lineage>
        <taxon>Bacteria</taxon>
        <taxon>Pseudomonadati</taxon>
        <taxon>Pseudomonadota</taxon>
        <taxon>Betaproteobacteria</taxon>
        <taxon>Burkholderiales</taxon>
        <taxon>Alcaligenaceae</taxon>
        <taxon>Bordetella</taxon>
    </lineage>
</organism>
<dbReference type="RefSeq" id="WP_066660011.1">
    <property type="nucleotide sequence ID" value="NZ_CBCSCL010000004.1"/>
</dbReference>
<keyword evidence="3" id="KW-1185">Reference proteome</keyword>
<feature type="region of interest" description="Disordered" evidence="1">
    <location>
        <begin position="346"/>
        <end position="372"/>
    </location>
</feature>
<dbReference type="EMBL" id="CP016172">
    <property type="protein sequence ID" value="ANN78633.1"/>
    <property type="molecule type" value="Genomic_DNA"/>
</dbReference>
<evidence type="ECO:0000313" key="2">
    <source>
        <dbReference type="EMBL" id="ANN78633.1"/>
    </source>
</evidence>
<dbReference type="KEGG" id="bfz:BAU07_17285"/>
<dbReference type="SUPFAM" id="SSF50923">
    <property type="entry name" value="Hemopexin-like domain"/>
    <property type="match status" value="1"/>
</dbReference>